<evidence type="ECO:0000256" key="1">
    <source>
        <dbReference type="SAM" id="MobiDB-lite"/>
    </source>
</evidence>
<keyword evidence="3" id="KW-1185">Reference proteome</keyword>
<accession>A0ABR3J9Z4</accession>
<dbReference type="EMBL" id="JASNQZ010000010">
    <property type="protein sequence ID" value="KAL0952307.1"/>
    <property type="molecule type" value="Genomic_DNA"/>
</dbReference>
<feature type="region of interest" description="Disordered" evidence="1">
    <location>
        <begin position="84"/>
        <end position="124"/>
    </location>
</feature>
<comment type="caution">
    <text evidence="2">The sequence shown here is derived from an EMBL/GenBank/DDBJ whole genome shotgun (WGS) entry which is preliminary data.</text>
</comment>
<name>A0ABR3J9Z4_9AGAR</name>
<evidence type="ECO:0000313" key="2">
    <source>
        <dbReference type="EMBL" id="KAL0952307.1"/>
    </source>
</evidence>
<dbReference type="Proteomes" id="UP001556367">
    <property type="component" value="Unassembled WGS sequence"/>
</dbReference>
<sequence>MPEVDELGCVLTSKDVFCSQLYPGTPPAPIPKSNTFEILPLPQSTLHAEQQSGVPTNSSQHVDSHDNDKRALVNKFGIHSAHANDILGYGDDDDDDEDMDDEEFPADNGDSNGGEDEIGDTFGGLSATESISYTMFQTQIRWDMVQHTERNRQQGGLQTQKAMVQAWKEFLGLAR</sequence>
<reference evidence="3" key="1">
    <citation type="submission" date="2024-06" db="EMBL/GenBank/DDBJ databases">
        <title>Multi-omics analyses provide insights into the biosynthesis of the anticancer antibiotic pleurotin in Hohenbuehelia grisea.</title>
        <authorList>
            <person name="Weaver J.A."/>
            <person name="Alberti F."/>
        </authorList>
    </citation>
    <scope>NUCLEOTIDE SEQUENCE [LARGE SCALE GENOMIC DNA]</scope>
    <source>
        <strain evidence="3">T-177</strain>
    </source>
</reference>
<feature type="compositionally biased region" description="Acidic residues" evidence="1">
    <location>
        <begin position="90"/>
        <end position="105"/>
    </location>
</feature>
<organism evidence="2 3">
    <name type="scientific">Hohenbuehelia grisea</name>
    <dbReference type="NCBI Taxonomy" id="104357"/>
    <lineage>
        <taxon>Eukaryota</taxon>
        <taxon>Fungi</taxon>
        <taxon>Dikarya</taxon>
        <taxon>Basidiomycota</taxon>
        <taxon>Agaricomycotina</taxon>
        <taxon>Agaricomycetes</taxon>
        <taxon>Agaricomycetidae</taxon>
        <taxon>Agaricales</taxon>
        <taxon>Pleurotineae</taxon>
        <taxon>Pleurotaceae</taxon>
        <taxon>Hohenbuehelia</taxon>
    </lineage>
</organism>
<protein>
    <submittedName>
        <fullName evidence="2">Uncharacterized protein</fullName>
    </submittedName>
</protein>
<proteinExistence type="predicted"/>
<evidence type="ECO:0000313" key="3">
    <source>
        <dbReference type="Proteomes" id="UP001556367"/>
    </source>
</evidence>
<gene>
    <name evidence="2" type="ORF">HGRIS_006597</name>
</gene>